<proteinExistence type="predicted"/>
<dbReference type="EMBL" id="JMCC02000180">
    <property type="protein sequence ID" value="KIG11780.1"/>
    <property type="molecule type" value="Genomic_DNA"/>
</dbReference>
<keyword evidence="1" id="KW-0732">Signal</keyword>
<protein>
    <recommendedName>
        <fullName evidence="6">DUF4215 domain-containing protein</fullName>
    </recommendedName>
</protein>
<name>A0A0C2CPY8_9BACT</name>
<dbReference type="Proteomes" id="UP000031599">
    <property type="component" value="Unassembled WGS sequence"/>
</dbReference>
<sequence length="463" mass="47842">MLDRETMRRRCWRRALDGCAALSLDPEKPTWDHLRMSRRTGVGVISLALAVAGCGSGAIGGDSDADANDDDADAVCGNGLVEATEECDDANSIDGDGCNVDCLKSGVVRWCVEYAHPGGADGMSAGVAVGPDGVLVAGWGGLSNDPSTTFKSWVMDVEFDGSSASNELVPVDGDAEVSVGGIAVSPNGDAIFVGYLEQPELPGSAWVGTRSESGTFSSQTYSDPDGTIALSVFYGANGPIVVGAVGKLGWVAQLNGALQIVWEDRFSILGIEEDATDVVEHADGSIMVVGRSRTDLTSELHHAPIFHSFVRTYSPDRAEVTNQIISEGGDQSWVLSAIATSASRTVAGGNAYIDIAGVGYAWSITSDTSQIAPAPSGAAISLVHDVALGSAGDTYLVGAEFDGSALVEKIWYFPDIGSGEAGWELTRGAGEVLSVVTAGSYLYTASVLPVGGQKVAEVCAVSR</sequence>
<keyword evidence="3" id="KW-1015">Disulfide bond</keyword>
<dbReference type="NCBIfam" id="TIGR02232">
    <property type="entry name" value="myxo_disulf_rpt"/>
    <property type="match status" value="1"/>
</dbReference>
<dbReference type="InterPro" id="IPR011936">
    <property type="entry name" value="Myxo_disulph_rpt"/>
</dbReference>
<evidence type="ECO:0000313" key="4">
    <source>
        <dbReference type="EMBL" id="KIG11780.1"/>
    </source>
</evidence>
<evidence type="ECO:0008006" key="6">
    <source>
        <dbReference type="Google" id="ProtNLM"/>
    </source>
</evidence>
<accession>A0A0C2CPY8</accession>
<keyword evidence="2" id="KW-0677">Repeat</keyword>
<evidence type="ECO:0000256" key="2">
    <source>
        <dbReference type="ARBA" id="ARBA00022737"/>
    </source>
</evidence>
<organism evidence="4 5">
    <name type="scientific">Enhygromyxa salina</name>
    <dbReference type="NCBI Taxonomy" id="215803"/>
    <lineage>
        <taxon>Bacteria</taxon>
        <taxon>Pseudomonadati</taxon>
        <taxon>Myxococcota</taxon>
        <taxon>Polyangia</taxon>
        <taxon>Nannocystales</taxon>
        <taxon>Nannocystaceae</taxon>
        <taxon>Enhygromyxa</taxon>
    </lineage>
</organism>
<evidence type="ECO:0000256" key="3">
    <source>
        <dbReference type="ARBA" id="ARBA00023157"/>
    </source>
</evidence>
<gene>
    <name evidence="4" type="ORF">DB30_02531</name>
</gene>
<comment type="caution">
    <text evidence="4">The sequence shown here is derived from an EMBL/GenBank/DDBJ whole genome shotgun (WGS) entry which is preliminary data.</text>
</comment>
<evidence type="ECO:0000256" key="1">
    <source>
        <dbReference type="ARBA" id="ARBA00022729"/>
    </source>
</evidence>
<reference evidence="4 5" key="1">
    <citation type="submission" date="2014-12" db="EMBL/GenBank/DDBJ databases">
        <title>Genome assembly of Enhygromyxa salina DSM 15201.</title>
        <authorList>
            <person name="Sharma G."/>
            <person name="Subramanian S."/>
        </authorList>
    </citation>
    <scope>NUCLEOTIDE SEQUENCE [LARGE SCALE GENOMIC DNA]</scope>
    <source>
        <strain evidence="4 5">DSM 15201</strain>
    </source>
</reference>
<dbReference type="AlphaFoldDB" id="A0A0C2CPY8"/>
<evidence type="ECO:0000313" key="5">
    <source>
        <dbReference type="Proteomes" id="UP000031599"/>
    </source>
</evidence>